<accession>A0ABP0V4A1</accession>
<keyword evidence="3" id="KW-1185">Reference proteome</keyword>
<dbReference type="PANTHER" id="PTHR45947">
    <property type="entry name" value="SULFOQUINOVOSYL TRANSFERASE SQD2"/>
    <property type="match status" value="1"/>
</dbReference>
<gene>
    <name evidence="2" type="ORF">CSSPTR1EN2_LOCUS23656</name>
</gene>
<reference evidence="2" key="1">
    <citation type="submission" date="2024-02" db="EMBL/GenBank/DDBJ databases">
        <authorList>
            <consortium name="ELIXIR-Norway"/>
            <consortium name="Elixir Norway"/>
        </authorList>
    </citation>
    <scope>NUCLEOTIDE SEQUENCE</scope>
</reference>
<sequence>MKVEKYLRKTLSKFYGKLKPRLQSWVFMYVCGYKNCYQNFIQYLRELGDEVLVVTTSVGVPAEFYGAKVIGSWSLPFPWYKPLSLSLVLSPPIYREVANFKPDIIHASSSPGIMEFLHRAADLTLVMSHALGKEMNAAGVSTGCGLRQLPPKLKSQEMRNHLTVMGRIPHIRLAFVGDGPFSFTVVDIQGMNVTFTGMLQGEELSQAYASADIFITPSESETLGFVVLEATASGVSVVAARAGCAEVEKFDWWASTVLQSGSGGGGQSSWPTDSQDGLTAALDTSLFLFARQLRLKFIASQYPSSNQTPSVSLGLTD</sequence>
<protein>
    <recommendedName>
        <fullName evidence="1">Glycosyltransferase subfamily 4-like N-terminal domain-containing protein</fullName>
    </recommendedName>
</protein>
<dbReference type="Proteomes" id="UP001497512">
    <property type="component" value="Chromosome 9"/>
</dbReference>
<evidence type="ECO:0000259" key="1">
    <source>
        <dbReference type="Pfam" id="PF13439"/>
    </source>
</evidence>
<organism evidence="2 3">
    <name type="scientific">Sphagnum troendelagicum</name>
    <dbReference type="NCBI Taxonomy" id="128251"/>
    <lineage>
        <taxon>Eukaryota</taxon>
        <taxon>Viridiplantae</taxon>
        <taxon>Streptophyta</taxon>
        <taxon>Embryophyta</taxon>
        <taxon>Bryophyta</taxon>
        <taxon>Sphagnophytina</taxon>
        <taxon>Sphagnopsida</taxon>
        <taxon>Sphagnales</taxon>
        <taxon>Sphagnaceae</taxon>
        <taxon>Sphagnum</taxon>
    </lineage>
</organism>
<dbReference type="SUPFAM" id="SSF53756">
    <property type="entry name" value="UDP-Glycosyltransferase/glycogen phosphorylase"/>
    <property type="match status" value="1"/>
</dbReference>
<dbReference type="PANTHER" id="PTHR45947:SF3">
    <property type="entry name" value="SULFOQUINOVOSYL TRANSFERASE SQD2"/>
    <property type="match status" value="1"/>
</dbReference>
<proteinExistence type="predicted"/>
<dbReference type="InterPro" id="IPR050194">
    <property type="entry name" value="Glycosyltransferase_grp1"/>
</dbReference>
<feature type="domain" description="Glycosyltransferase subfamily 4-like N-terminal" evidence="1">
    <location>
        <begin position="38"/>
        <end position="121"/>
    </location>
</feature>
<dbReference type="Gene3D" id="3.40.50.2000">
    <property type="entry name" value="Glycogen Phosphorylase B"/>
    <property type="match status" value="2"/>
</dbReference>
<dbReference type="InterPro" id="IPR028098">
    <property type="entry name" value="Glyco_trans_4-like_N"/>
</dbReference>
<evidence type="ECO:0000313" key="2">
    <source>
        <dbReference type="EMBL" id="CAK9237344.1"/>
    </source>
</evidence>
<evidence type="ECO:0000313" key="3">
    <source>
        <dbReference type="Proteomes" id="UP001497512"/>
    </source>
</evidence>
<dbReference type="Pfam" id="PF13439">
    <property type="entry name" value="Glyco_transf_4"/>
    <property type="match status" value="1"/>
</dbReference>
<dbReference type="EMBL" id="OZ019901">
    <property type="protein sequence ID" value="CAK9237344.1"/>
    <property type="molecule type" value="Genomic_DNA"/>
</dbReference>
<name>A0ABP0V4A1_9BRYO</name>
<dbReference type="Pfam" id="PF13692">
    <property type="entry name" value="Glyco_trans_1_4"/>
    <property type="match status" value="1"/>
</dbReference>